<proteinExistence type="predicted"/>
<keyword evidence="1" id="KW-1133">Transmembrane helix</keyword>
<evidence type="ECO:0000313" key="2">
    <source>
        <dbReference type="EMBL" id="GCE25093.1"/>
    </source>
</evidence>
<dbReference type="Proteomes" id="UP000287171">
    <property type="component" value="Unassembled WGS sequence"/>
</dbReference>
<comment type="caution">
    <text evidence="2">The sequence shown here is derived from an EMBL/GenBank/DDBJ whole genome shotgun (WGS) entry which is preliminary data.</text>
</comment>
<protein>
    <submittedName>
        <fullName evidence="2">Uncharacterized protein</fullName>
    </submittedName>
</protein>
<dbReference type="EMBL" id="BIFT01000001">
    <property type="protein sequence ID" value="GCE25093.1"/>
    <property type="molecule type" value="Genomic_DNA"/>
</dbReference>
<evidence type="ECO:0000256" key="1">
    <source>
        <dbReference type="SAM" id="Phobius"/>
    </source>
</evidence>
<accession>A0A402B187</accession>
<gene>
    <name evidence="2" type="ORF">KDA_05770</name>
</gene>
<organism evidence="2 3">
    <name type="scientific">Dictyobacter alpinus</name>
    <dbReference type="NCBI Taxonomy" id="2014873"/>
    <lineage>
        <taxon>Bacteria</taxon>
        <taxon>Bacillati</taxon>
        <taxon>Chloroflexota</taxon>
        <taxon>Ktedonobacteria</taxon>
        <taxon>Ktedonobacterales</taxon>
        <taxon>Dictyobacteraceae</taxon>
        <taxon>Dictyobacter</taxon>
    </lineage>
</organism>
<evidence type="ECO:0000313" key="3">
    <source>
        <dbReference type="Proteomes" id="UP000287171"/>
    </source>
</evidence>
<keyword evidence="1" id="KW-0472">Membrane</keyword>
<feature type="transmembrane region" description="Helical" evidence="1">
    <location>
        <begin position="12"/>
        <end position="35"/>
    </location>
</feature>
<reference evidence="3" key="1">
    <citation type="submission" date="2018-12" db="EMBL/GenBank/DDBJ databases">
        <title>Tengunoibacter tsumagoiensis gen. nov., sp. nov., Dictyobacter kobayashii sp. nov., D. alpinus sp. nov., and D. joshuensis sp. nov. and description of Dictyobacteraceae fam. nov. within the order Ktedonobacterales isolated from Tengu-no-mugimeshi.</title>
        <authorList>
            <person name="Wang C.M."/>
            <person name="Zheng Y."/>
            <person name="Sakai Y."/>
            <person name="Toyoda A."/>
            <person name="Minakuchi Y."/>
            <person name="Abe K."/>
            <person name="Yokota A."/>
            <person name="Yabe S."/>
        </authorList>
    </citation>
    <scope>NUCLEOTIDE SEQUENCE [LARGE SCALE GENOMIC DNA]</scope>
    <source>
        <strain evidence="3">Uno16</strain>
    </source>
</reference>
<keyword evidence="3" id="KW-1185">Reference proteome</keyword>
<name>A0A402B187_9CHLR</name>
<keyword evidence="1" id="KW-0812">Transmembrane</keyword>
<dbReference type="AlphaFoldDB" id="A0A402B187"/>
<sequence length="56" mass="6217">MHCLTENLPLCLASYVFLLILGTIFVVIGVIGFFVSSTMMLDRLMGMDVDIVHNLV</sequence>